<dbReference type="EMBL" id="OV725081">
    <property type="protein sequence ID" value="CAH1403580.1"/>
    <property type="molecule type" value="Genomic_DNA"/>
</dbReference>
<sequence>MWNRRVQPIGDLALDSAGCSRAKLPEDVSSEELSRLILSHPWTQLWITDHVQRPLPIHDFSESQSSSFLHYLCLCFPKIRDMW</sequence>
<gene>
    <name evidence="1" type="ORF">NEZAVI_LOCUS12173</name>
</gene>
<dbReference type="AlphaFoldDB" id="A0A9P0HKH4"/>
<name>A0A9P0HKH4_NEZVI</name>
<reference evidence="1" key="1">
    <citation type="submission" date="2022-01" db="EMBL/GenBank/DDBJ databases">
        <authorList>
            <person name="King R."/>
        </authorList>
    </citation>
    <scope>NUCLEOTIDE SEQUENCE</scope>
</reference>
<dbReference type="Proteomes" id="UP001152798">
    <property type="component" value="Chromosome 5"/>
</dbReference>
<organism evidence="1 2">
    <name type="scientific">Nezara viridula</name>
    <name type="common">Southern green stink bug</name>
    <name type="synonym">Cimex viridulus</name>
    <dbReference type="NCBI Taxonomy" id="85310"/>
    <lineage>
        <taxon>Eukaryota</taxon>
        <taxon>Metazoa</taxon>
        <taxon>Ecdysozoa</taxon>
        <taxon>Arthropoda</taxon>
        <taxon>Hexapoda</taxon>
        <taxon>Insecta</taxon>
        <taxon>Pterygota</taxon>
        <taxon>Neoptera</taxon>
        <taxon>Paraneoptera</taxon>
        <taxon>Hemiptera</taxon>
        <taxon>Heteroptera</taxon>
        <taxon>Panheteroptera</taxon>
        <taxon>Pentatomomorpha</taxon>
        <taxon>Pentatomoidea</taxon>
        <taxon>Pentatomidae</taxon>
        <taxon>Pentatominae</taxon>
        <taxon>Nezara</taxon>
    </lineage>
</organism>
<protein>
    <submittedName>
        <fullName evidence="1">Uncharacterized protein</fullName>
    </submittedName>
</protein>
<keyword evidence="2" id="KW-1185">Reference proteome</keyword>
<evidence type="ECO:0000313" key="2">
    <source>
        <dbReference type="Proteomes" id="UP001152798"/>
    </source>
</evidence>
<proteinExistence type="predicted"/>
<accession>A0A9P0HKH4</accession>
<evidence type="ECO:0000313" key="1">
    <source>
        <dbReference type="EMBL" id="CAH1403580.1"/>
    </source>
</evidence>